<dbReference type="Gene3D" id="3.40.50.880">
    <property type="match status" value="1"/>
</dbReference>
<proteinExistence type="predicted"/>
<dbReference type="CDD" id="cd03133">
    <property type="entry name" value="GATase1_ES1"/>
    <property type="match status" value="1"/>
</dbReference>
<dbReference type="InterPro" id="IPR029062">
    <property type="entry name" value="Class_I_gatase-like"/>
</dbReference>
<accession>A0A3B0U9L4</accession>
<organism evidence="1">
    <name type="scientific">hydrothermal vent metagenome</name>
    <dbReference type="NCBI Taxonomy" id="652676"/>
    <lineage>
        <taxon>unclassified sequences</taxon>
        <taxon>metagenomes</taxon>
        <taxon>ecological metagenomes</taxon>
    </lineage>
</organism>
<gene>
    <name evidence="1" type="ORF">MNBD_BACTEROID01-959</name>
</gene>
<protein>
    <submittedName>
        <fullName evidence="1">Enhancing lycopene biosynthesis protein 2</fullName>
    </submittedName>
</protein>
<sequence>MANSKKVAVVLAGNGVYDGSEIHEATLTLLAIVQQGASYQAFAPDIEQAHVVNHLTGEEMDETRNVLVEAARIARGNIKPLDKFNAAEFDAIIFPGGFGAAKNLCSFAFDGVDCVVNPDVEKAIKAMVAAHKPVGALCISPVIIAKVLGNVKVTIGQDAVTAQAIESLGGRHVKTTHGEVVVDEQYKVATTPCYMLDATIGQIADGAENLVKTILELCE</sequence>
<dbReference type="EMBL" id="UOEP01000057">
    <property type="protein sequence ID" value="VAW16136.1"/>
    <property type="molecule type" value="Genomic_DNA"/>
</dbReference>
<dbReference type="NCBIfam" id="NF008747">
    <property type="entry name" value="PRK11780.1"/>
    <property type="match status" value="1"/>
</dbReference>
<dbReference type="SUPFAM" id="SSF52317">
    <property type="entry name" value="Class I glutamine amidotransferase-like"/>
    <property type="match status" value="1"/>
</dbReference>
<dbReference type="PIRSF" id="PIRSF006320">
    <property type="entry name" value="Elb2"/>
    <property type="match status" value="1"/>
</dbReference>
<reference evidence="1" key="1">
    <citation type="submission" date="2018-06" db="EMBL/GenBank/DDBJ databases">
        <authorList>
            <person name="Zhirakovskaya E."/>
        </authorList>
    </citation>
    <scope>NUCLEOTIDE SEQUENCE</scope>
</reference>
<evidence type="ECO:0000313" key="1">
    <source>
        <dbReference type="EMBL" id="VAW16136.1"/>
    </source>
</evidence>
<dbReference type="AlphaFoldDB" id="A0A3B0U9L4"/>
<dbReference type="PANTHER" id="PTHR10224:SF12">
    <property type="entry name" value="GLYOXALASE ELBB"/>
    <property type="match status" value="1"/>
</dbReference>
<dbReference type="InterPro" id="IPR026041">
    <property type="entry name" value="ElbB"/>
</dbReference>
<name>A0A3B0U9L4_9ZZZZ</name>
<dbReference type="PANTHER" id="PTHR10224">
    <property type="entry name" value="ES1 PROTEIN HOMOLOG, MITOCHONDRIAL"/>
    <property type="match status" value="1"/>
</dbReference>